<comment type="function">
    <text evidence="6">Adaptins are components of the adaptor complexes which link clathrin to receptors in coated vesicles. Clathrin-associated protein complexes are believed to interact with the cytoplasmic tails of membrane proteins, leading to their selection and concentration.</text>
</comment>
<dbReference type="RefSeq" id="XP_003685819.1">
    <property type="nucleotide sequence ID" value="XM_003685771.1"/>
</dbReference>
<evidence type="ECO:0000313" key="9">
    <source>
        <dbReference type="Proteomes" id="UP000005666"/>
    </source>
</evidence>
<sequence length="726" mass="83843">MSDQRIFTRYRASEIGVDLQNSESKKLKNNVLGRKTALRKIIANLTLGNVNEMSYLLPEILKYWQIEDDYEVKRICHEYIRKLGPSKPKNVQEALPYILNDLKSKNQKLQILSLKTLVVVPSPEFFNEAFEFVSQTLNRLSTVKDELTKEAIYCISVLDEADHDRVLPLIDTLMDIIENESKEPSFIVAALNVVCIISERNTNMSNMTVRVDIAIDILEMLPTLNEWEKAFVMECFTGKVVPQTHMESTNIIQLVIPQLQHGNTSVALNTLRFIFYLLNYVEFTTEELSIKLSSSIIALLNKPPELEFLILRNIILLLLSRENSILNLDVSYFFVEYNDPIYIKDTKLECLYLLANEVTLPLILEELEQYATDIHIQMSRKAIRAIGNLAVKLNKESADKCVECLLDLLEFGVDYVIQETISVFRNILRKYPDRYRNNIDILVNCIDYIQESEAKNAMIWILTNYSDSMHNCLEIFKVFSSNIKDETLEVQFSILNSSIKFLMRYGTKESESICMEVLKCCTEEIDNPDLRSRAYMYWRLLTLLQTKDNHMTNETVLDIIDGDLPVIELNTKLDPLILQELELNIGSIASIYLKPVSQIFRLNRPKLLISSPVLNPDHDSLKIIKSNSTYDEFGNESKNLDNQRMDRRSHEMVSTNSTMNAIMEDYDKPAETINQLKGNMKSSSTRQSRLSRKPSQLLRRLTKKNHSNELIIHFLSGNGCLMFFHI</sequence>
<dbReference type="Gene3D" id="1.25.10.10">
    <property type="entry name" value="Leucine-rich Repeat Variant"/>
    <property type="match status" value="1"/>
</dbReference>
<keyword evidence="9" id="KW-1185">Reference proteome</keyword>
<dbReference type="InterPro" id="IPR016342">
    <property type="entry name" value="AP_complex_bsu_1_2_4"/>
</dbReference>
<dbReference type="EMBL" id="HE612860">
    <property type="protein sequence ID" value="CCE63385.1"/>
    <property type="molecule type" value="Genomic_DNA"/>
</dbReference>
<comment type="subcellular location">
    <subcellularLocation>
        <location evidence="1">Endomembrane system</location>
    </subcellularLocation>
</comment>
<dbReference type="InterPro" id="IPR002553">
    <property type="entry name" value="Clathrin/coatomer_adapt-like_N"/>
</dbReference>
<accession>G8BU07</accession>
<dbReference type="OMA" id="FIQRPTR"/>
<evidence type="ECO:0000256" key="2">
    <source>
        <dbReference type="ARBA" id="ARBA00006613"/>
    </source>
</evidence>
<dbReference type="GO" id="GO:0030276">
    <property type="term" value="F:clathrin binding"/>
    <property type="evidence" value="ECO:0007669"/>
    <property type="project" value="InterPro"/>
</dbReference>
<evidence type="ECO:0000256" key="4">
    <source>
        <dbReference type="ARBA" id="ARBA00022927"/>
    </source>
</evidence>
<protein>
    <recommendedName>
        <fullName evidence="6">AP complex subunit beta</fullName>
    </recommendedName>
</protein>
<dbReference type="KEGG" id="tpf:TPHA_0E02950"/>
<evidence type="ECO:0000256" key="1">
    <source>
        <dbReference type="ARBA" id="ARBA00004308"/>
    </source>
</evidence>
<evidence type="ECO:0000313" key="8">
    <source>
        <dbReference type="EMBL" id="CCE63385.1"/>
    </source>
</evidence>
<evidence type="ECO:0000256" key="5">
    <source>
        <dbReference type="ARBA" id="ARBA00023136"/>
    </source>
</evidence>
<comment type="similarity">
    <text evidence="2 6">Belongs to the adaptor complexes large subunit family.</text>
</comment>
<dbReference type="GO" id="GO:0006886">
    <property type="term" value="P:intracellular protein transport"/>
    <property type="evidence" value="ECO:0007669"/>
    <property type="project" value="InterPro"/>
</dbReference>
<dbReference type="AlphaFoldDB" id="G8BU07"/>
<proteinExistence type="inferred from homology"/>
<dbReference type="HOGENOM" id="CLU_006320_4_4_1"/>
<dbReference type="PANTHER" id="PTHR11134">
    <property type="entry name" value="ADAPTOR COMPLEX SUBUNIT BETA FAMILY MEMBER"/>
    <property type="match status" value="1"/>
</dbReference>
<organism evidence="8 9">
    <name type="scientific">Tetrapisispora phaffii (strain ATCC 24235 / CBS 4417 / NBRC 1672 / NRRL Y-8282 / UCD 70-5)</name>
    <name type="common">Yeast</name>
    <name type="synonym">Fabospora phaffii</name>
    <dbReference type="NCBI Taxonomy" id="1071381"/>
    <lineage>
        <taxon>Eukaryota</taxon>
        <taxon>Fungi</taxon>
        <taxon>Dikarya</taxon>
        <taxon>Ascomycota</taxon>
        <taxon>Saccharomycotina</taxon>
        <taxon>Saccharomycetes</taxon>
        <taxon>Saccharomycetales</taxon>
        <taxon>Saccharomycetaceae</taxon>
        <taxon>Tetrapisispora</taxon>
    </lineage>
</organism>
<keyword evidence="3 6" id="KW-0813">Transport</keyword>
<evidence type="ECO:0000256" key="6">
    <source>
        <dbReference type="PIRNR" id="PIRNR002291"/>
    </source>
</evidence>
<dbReference type="OrthoDB" id="10254310at2759"/>
<gene>
    <name evidence="8" type="primary">TPHA0E02950</name>
    <name evidence="8" type="ordered locus">TPHA_0E02950</name>
</gene>
<dbReference type="GeneID" id="11531444"/>
<reference evidence="8 9" key="1">
    <citation type="journal article" date="2011" name="Proc. Natl. Acad. Sci. U.S.A.">
        <title>Evolutionary erosion of yeast sex chromosomes by mating-type switching accidents.</title>
        <authorList>
            <person name="Gordon J.L."/>
            <person name="Armisen D."/>
            <person name="Proux-Wera E."/>
            <person name="Oheigeartaigh S.S."/>
            <person name="Byrne K.P."/>
            <person name="Wolfe K.H."/>
        </authorList>
    </citation>
    <scope>NUCLEOTIDE SEQUENCE [LARGE SCALE GENOMIC DNA]</scope>
    <source>
        <strain evidence="9">ATCC 24235 / CBS 4417 / NBRC 1672 / NRRL Y-8282 / UCD 70-5</strain>
    </source>
</reference>
<dbReference type="InterPro" id="IPR011989">
    <property type="entry name" value="ARM-like"/>
</dbReference>
<dbReference type="STRING" id="1071381.G8BU07"/>
<dbReference type="InterPro" id="IPR026739">
    <property type="entry name" value="AP_beta"/>
</dbReference>
<dbReference type="SUPFAM" id="SSF48371">
    <property type="entry name" value="ARM repeat"/>
    <property type="match status" value="1"/>
</dbReference>
<dbReference type="GO" id="GO:0030122">
    <property type="term" value="C:AP-2 adaptor complex"/>
    <property type="evidence" value="ECO:0007669"/>
    <property type="project" value="EnsemblFungi"/>
</dbReference>
<keyword evidence="5 6" id="KW-0472">Membrane</keyword>
<name>G8BU07_TETPH</name>
<evidence type="ECO:0000256" key="3">
    <source>
        <dbReference type="ARBA" id="ARBA00022448"/>
    </source>
</evidence>
<dbReference type="eggNOG" id="KOG1061">
    <property type="taxonomic scope" value="Eukaryota"/>
</dbReference>
<feature type="domain" description="Clathrin/coatomer adaptor adaptin-like N-terminal" evidence="7">
    <location>
        <begin position="29"/>
        <end position="542"/>
    </location>
</feature>
<dbReference type="Proteomes" id="UP000005666">
    <property type="component" value="Chromosome 5"/>
</dbReference>
<keyword evidence="4 6" id="KW-0653">Protein transport</keyword>
<dbReference type="Pfam" id="PF01602">
    <property type="entry name" value="Adaptin_N"/>
    <property type="match status" value="1"/>
</dbReference>
<dbReference type="GO" id="GO:0016192">
    <property type="term" value="P:vesicle-mediated transport"/>
    <property type="evidence" value="ECO:0007669"/>
    <property type="project" value="InterPro"/>
</dbReference>
<evidence type="ECO:0000259" key="7">
    <source>
        <dbReference type="Pfam" id="PF01602"/>
    </source>
</evidence>
<dbReference type="InterPro" id="IPR016024">
    <property type="entry name" value="ARM-type_fold"/>
</dbReference>
<dbReference type="PIRSF" id="PIRSF002291">
    <property type="entry name" value="AP_complex_beta"/>
    <property type="match status" value="1"/>
</dbReference>